<protein>
    <submittedName>
        <fullName evidence="3">Putative integral membrane protein YrbE1B</fullName>
    </submittedName>
</protein>
<dbReference type="PATRIC" id="fig|1766.6.peg.936"/>
<organism evidence="3 4">
    <name type="scientific">Mycolicibacterium fortuitum</name>
    <name type="common">Mycobacterium fortuitum</name>
    <dbReference type="NCBI Taxonomy" id="1766"/>
    <lineage>
        <taxon>Bacteria</taxon>
        <taxon>Bacillati</taxon>
        <taxon>Actinomycetota</taxon>
        <taxon>Actinomycetes</taxon>
        <taxon>Mycobacteriales</taxon>
        <taxon>Mycobacteriaceae</taxon>
        <taxon>Mycolicibacterium</taxon>
    </lineage>
</organism>
<dbReference type="Pfam" id="PF02405">
    <property type="entry name" value="MlaE"/>
    <property type="match status" value="1"/>
</dbReference>
<proteinExistence type="predicted"/>
<feature type="transmembrane region" description="Helical" evidence="2">
    <location>
        <begin position="248"/>
        <end position="271"/>
    </location>
</feature>
<dbReference type="GO" id="GO:0043190">
    <property type="term" value="C:ATP-binding cassette (ABC) transporter complex"/>
    <property type="evidence" value="ECO:0007669"/>
    <property type="project" value="InterPro"/>
</dbReference>
<keyword evidence="2" id="KW-0472">Membrane</keyword>
<evidence type="ECO:0000256" key="2">
    <source>
        <dbReference type="SAM" id="Phobius"/>
    </source>
</evidence>
<evidence type="ECO:0000256" key="1">
    <source>
        <dbReference type="SAM" id="MobiDB-lite"/>
    </source>
</evidence>
<feature type="transmembrane region" description="Helical" evidence="2">
    <location>
        <begin position="142"/>
        <end position="164"/>
    </location>
</feature>
<keyword evidence="2" id="KW-1133">Transmembrane helix</keyword>
<evidence type="ECO:0000313" key="3">
    <source>
        <dbReference type="EMBL" id="ALI24804.1"/>
    </source>
</evidence>
<reference evidence="3 4" key="1">
    <citation type="journal article" date="2015" name="MBio">
        <title>Enzymatic Degradation of Phenazines Can Generate Energy and Protect Sensitive Organisms from Toxicity.</title>
        <authorList>
            <person name="Costa K.C."/>
            <person name="Bergkessel M."/>
            <person name="Saunders S."/>
            <person name="Korlach J."/>
            <person name="Newman D.K."/>
        </authorList>
    </citation>
    <scope>NUCLEOTIDE SEQUENCE [LARGE SCALE GENOMIC DNA]</scope>
    <source>
        <strain evidence="3 4">CT6</strain>
    </source>
</reference>
<dbReference type="KEGG" id="mft:XA26_09440"/>
<sequence>MREEHGTDERLREEHGTDERLREEHGTDERLREEGPAMSYDATLRFRRLFRGVPKAVDNIGEQALFYGETIRYLPNALNRYRKETIRLVAEMTMGAGALVMIGGTVGVAAFLTLASGGVIAVQGYSSLGNIGIEALTGFLSAFLNVRIVAPVIAGIALAATIGAGATAQLGAMRVAEEVDAVEAMAVHAVSYLVSTRLLAGLIAIVPLYSLSVLAAFFAARFTTVFINGQSAGLYDHYFNTFLIPSDLLWSFLQAIVMAVAVMLVHTYYGYNASGGPVGVGIAVGQAVRTSLIVVVTITLFISLAVYGASGNFNLSG</sequence>
<dbReference type="EMBL" id="CP011269">
    <property type="protein sequence ID" value="ALI24804.1"/>
    <property type="molecule type" value="Genomic_DNA"/>
</dbReference>
<evidence type="ECO:0000313" key="4">
    <source>
        <dbReference type="Proteomes" id="UP000057134"/>
    </source>
</evidence>
<dbReference type="PANTHER" id="PTHR30188">
    <property type="entry name" value="ABC TRANSPORTER PERMEASE PROTEIN-RELATED"/>
    <property type="match status" value="1"/>
</dbReference>
<keyword evidence="2" id="KW-0812">Transmembrane</keyword>
<accession>A0A0N9X8R9</accession>
<dbReference type="STRING" id="1766.XA26_09440"/>
<feature type="transmembrane region" description="Helical" evidence="2">
    <location>
        <begin position="96"/>
        <end position="122"/>
    </location>
</feature>
<name>A0A0N9X8R9_MYCFO</name>
<feature type="transmembrane region" description="Helical" evidence="2">
    <location>
        <begin position="198"/>
        <end position="220"/>
    </location>
</feature>
<gene>
    <name evidence="3" type="ORF">XA26_09440</name>
</gene>
<dbReference type="InterPro" id="IPR030802">
    <property type="entry name" value="Permease_MalE"/>
</dbReference>
<dbReference type="PANTHER" id="PTHR30188:SF13">
    <property type="entry name" value="CONSERVED HYPOTHETICAL INTEGRAL MEMBRANE PROTEIN YRBE3B"/>
    <property type="match status" value="1"/>
</dbReference>
<feature type="region of interest" description="Disordered" evidence="1">
    <location>
        <begin position="1"/>
        <end position="32"/>
    </location>
</feature>
<dbReference type="AlphaFoldDB" id="A0A0N9X8R9"/>
<dbReference type="GO" id="GO:0005548">
    <property type="term" value="F:phospholipid transporter activity"/>
    <property type="evidence" value="ECO:0007669"/>
    <property type="project" value="TreeGrafter"/>
</dbReference>
<feature type="transmembrane region" description="Helical" evidence="2">
    <location>
        <begin position="292"/>
        <end position="310"/>
    </location>
</feature>
<dbReference type="Proteomes" id="UP000057134">
    <property type="component" value="Chromosome"/>
</dbReference>
<keyword evidence="4" id="KW-1185">Reference proteome</keyword>